<evidence type="ECO:0000313" key="11">
    <source>
        <dbReference type="Proteomes" id="UP000234653"/>
    </source>
</evidence>
<accession>A0A2K9HFT3</accession>
<dbReference type="SUPFAM" id="SSF54211">
    <property type="entry name" value="Ribosomal protein S5 domain 2-like"/>
    <property type="match status" value="1"/>
</dbReference>
<organism evidence="10 11">
    <name type="scientific">Companilactobacillus alimentarius DSM 20249</name>
    <dbReference type="NCBI Taxonomy" id="1423720"/>
    <lineage>
        <taxon>Bacteria</taxon>
        <taxon>Bacillati</taxon>
        <taxon>Bacillota</taxon>
        <taxon>Bacilli</taxon>
        <taxon>Lactobacillales</taxon>
        <taxon>Lactobacillaceae</taxon>
        <taxon>Companilactobacillus</taxon>
    </lineage>
</organism>
<feature type="domain" description="Diphosphomevalonate decarboxylase-like N-terminal" evidence="9">
    <location>
        <begin position="7"/>
        <end position="166"/>
    </location>
</feature>
<keyword evidence="11" id="KW-1185">Reference proteome</keyword>
<dbReference type="SUPFAM" id="SSF55060">
    <property type="entry name" value="GHMP Kinase, C-terminal domain"/>
    <property type="match status" value="1"/>
</dbReference>
<evidence type="ECO:0000259" key="9">
    <source>
        <dbReference type="Pfam" id="PF22700"/>
    </source>
</evidence>
<protein>
    <recommendedName>
        <fullName evidence="2">diphosphomevalonate decarboxylase</fullName>
        <ecNumber evidence="2">4.1.1.33</ecNumber>
    </recommendedName>
</protein>
<dbReference type="EMBL" id="CP018867">
    <property type="protein sequence ID" value="AUI71238.1"/>
    <property type="molecule type" value="Genomic_DNA"/>
</dbReference>
<dbReference type="RefSeq" id="WP_057739692.1">
    <property type="nucleotide sequence ID" value="NZ_AZDQ01000043.1"/>
</dbReference>
<gene>
    <name evidence="10" type="ORF">LA20249_03070</name>
</gene>
<dbReference type="NCBIfam" id="TIGR01240">
    <property type="entry name" value="mevDPdecarb"/>
    <property type="match status" value="1"/>
</dbReference>
<comment type="similarity">
    <text evidence="1">Belongs to the diphosphomevalonate decarboxylase family.</text>
</comment>
<keyword evidence="4" id="KW-0547">Nucleotide-binding</keyword>
<evidence type="ECO:0000256" key="5">
    <source>
        <dbReference type="ARBA" id="ARBA00022840"/>
    </source>
</evidence>
<dbReference type="InterPro" id="IPR020568">
    <property type="entry name" value="Ribosomal_Su5_D2-typ_SF"/>
</dbReference>
<dbReference type="STRING" id="1423720.FC67_GL001891"/>
<dbReference type="PIRSF" id="PIRSF015950">
    <property type="entry name" value="Mev_P_decrbx"/>
    <property type="match status" value="1"/>
</dbReference>
<evidence type="ECO:0000256" key="7">
    <source>
        <dbReference type="ARBA" id="ARBA00023239"/>
    </source>
</evidence>
<dbReference type="Pfam" id="PF22700">
    <property type="entry name" value="MVD-like_N"/>
    <property type="match status" value="1"/>
</dbReference>
<keyword evidence="3" id="KW-0444">Lipid biosynthesis</keyword>
<dbReference type="InterPro" id="IPR053859">
    <property type="entry name" value="MVD-like_N"/>
</dbReference>
<dbReference type="InterPro" id="IPR014721">
    <property type="entry name" value="Ribsml_uS5_D2-typ_fold_subgr"/>
</dbReference>
<dbReference type="GO" id="GO:0005829">
    <property type="term" value="C:cytosol"/>
    <property type="evidence" value="ECO:0007669"/>
    <property type="project" value="InterPro"/>
</dbReference>
<dbReference type="Gene3D" id="3.30.230.10">
    <property type="match status" value="1"/>
</dbReference>
<evidence type="ECO:0000259" key="8">
    <source>
        <dbReference type="Pfam" id="PF18376"/>
    </source>
</evidence>
<dbReference type="OrthoDB" id="5498344at2"/>
<keyword evidence="5" id="KW-0067">ATP-binding</keyword>
<evidence type="ECO:0000256" key="1">
    <source>
        <dbReference type="ARBA" id="ARBA00008831"/>
    </source>
</evidence>
<dbReference type="EC" id="4.1.1.33" evidence="2"/>
<dbReference type="InterPro" id="IPR005935">
    <property type="entry name" value="Mev_decarb"/>
</dbReference>
<dbReference type="PANTHER" id="PTHR10977:SF3">
    <property type="entry name" value="DIPHOSPHOMEVALONATE DECARBOXYLASE"/>
    <property type="match status" value="1"/>
</dbReference>
<reference evidence="10 11" key="1">
    <citation type="submission" date="2016-12" db="EMBL/GenBank/DDBJ databases">
        <title>The whole genome sequencing and assembly of Lactobacillus alimentarius DSM 20249T strain.</title>
        <authorList>
            <person name="Lee Y.-J."/>
            <person name="Yi H."/>
            <person name="Bahn Y.-S."/>
            <person name="Kim J.F."/>
            <person name="Lee D.-W."/>
        </authorList>
    </citation>
    <scope>NUCLEOTIDE SEQUENCE [LARGE SCALE GENOMIC DNA]</scope>
    <source>
        <strain evidence="10 11">DSM 20249</strain>
    </source>
</reference>
<dbReference type="GO" id="GO:0019287">
    <property type="term" value="P:isopentenyl diphosphate biosynthetic process, mevalonate pathway"/>
    <property type="evidence" value="ECO:0007669"/>
    <property type="project" value="InterPro"/>
</dbReference>
<dbReference type="InterPro" id="IPR041431">
    <property type="entry name" value="Mvd1_C"/>
</dbReference>
<evidence type="ECO:0000256" key="2">
    <source>
        <dbReference type="ARBA" id="ARBA00012296"/>
    </source>
</evidence>
<feature type="domain" description="Mvd1 C-terminal" evidence="8">
    <location>
        <begin position="180"/>
        <end position="311"/>
    </location>
</feature>
<proteinExistence type="inferred from homology"/>
<dbReference type="InterPro" id="IPR029765">
    <property type="entry name" value="Mev_diP_decarb"/>
</dbReference>
<dbReference type="Gene3D" id="3.30.70.890">
    <property type="entry name" value="GHMP kinase, C-terminal domain"/>
    <property type="match status" value="1"/>
</dbReference>
<sequence>MSKTARAYTNIALIKYWGKKNQTLKLPYTNSLSLTLDRFYTDTKACVINNDQDIIYLNQTLLDQTLLDQTQSQRIRNYLDTIRQMYSFNEHFQIDTVNHVPTSAGFASSASGFAALAAAINETKQLNLDKKQLSILARNGSGSASRSIYGGFVEWIAGSDNETSFAQPIETESEIDLTILSVVINKNVKKISSTVGMENSVKSSPFYPNWVTLVASEIKEIKQAIAKKDVQKIGEIAEHNAMSMHALTLSANPSFTYFEPETIKILQIIHELRQKGILAYATIDAGPNVKIICTKESLKQVQKYIEEQLSNVTCVVANIGSGIQYI</sequence>
<dbReference type="PANTHER" id="PTHR10977">
    <property type="entry name" value="DIPHOSPHOMEVALONATE DECARBOXYLASE"/>
    <property type="match status" value="1"/>
</dbReference>
<evidence type="ECO:0000256" key="3">
    <source>
        <dbReference type="ARBA" id="ARBA00022516"/>
    </source>
</evidence>
<evidence type="ECO:0000256" key="4">
    <source>
        <dbReference type="ARBA" id="ARBA00022741"/>
    </source>
</evidence>
<name>A0A2K9HFT3_9LACO</name>
<dbReference type="GO" id="GO:0004163">
    <property type="term" value="F:diphosphomevalonate decarboxylase activity"/>
    <property type="evidence" value="ECO:0007669"/>
    <property type="project" value="UniProtKB-EC"/>
</dbReference>
<evidence type="ECO:0000313" key="10">
    <source>
        <dbReference type="EMBL" id="AUI71238.1"/>
    </source>
</evidence>
<keyword evidence="6" id="KW-0443">Lipid metabolism</keyword>
<dbReference type="Pfam" id="PF18376">
    <property type="entry name" value="MDD_C"/>
    <property type="match status" value="1"/>
</dbReference>
<dbReference type="Proteomes" id="UP000234653">
    <property type="component" value="Chromosome"/>
</dbReference>
<dbReference type="KEGG" id="lali:LA20249_03070"/>
<keyword evidence="7" id="KW-0456">Lyase</keyword>
<dbReference type="FunFam" id="3.30.230.10:FF:000072">
    <property type="entry name" value="Diphosphomevalonate decarboxylase"/>
    <property type="match status" value="1"/>
</dbReference>
<dbReference type="InterPro" id="IPR036554">
    <property type="entry name" value="GHMP_kinase_C_sf"/>
</dbReference>
<dbReference type="GO" id="GO:0005524">
    <property type="term" value="F:ATP binding"/>
    <property type="evidence" value="ECO:0007669"/>
    <property type="project" value="UniProtKB-KW"/>
</dbReference>
<evidence type="ECO:0000256" key="6">
    <source>
        <dbReference type="ARBA" id="ARBA00023098"/>
    </source>
</evidence>
<dbReference type="AlphaFoldDB" id="A0A2K9HFT3"/>